<dbReference type="EMBL" id="QGGT01000001">
    <property type="protein sequence ID" value="PWK38987.1"/>
    <property type="molecule type" value="Genomic_DNA"/>
</dbReference>
<evidence type="ECO:0000313" key="2">
    <source>
        <dbReference type="EMBL" id="PWK38987.1"/>
    </source>
</evidence>
<proteinExistence type="predicted"/>
<organism evidence="2 3">
    <name type="scientific">Cupriavidus plantarum</name>
    <dbReference type="NCBI Taxonomy" id="942865"/>
    <lineage>
        <taxon>Bacteria</taxon>
        <taxon>Pseudomonadati</taxon>
        <taxon>Pseudomonadota</taxon>
        <taxon>Betaproteobacteria</taxon>
        <taxon>Burkholderiales</taxon>
        <taxon>Burkholderiaceae</taxon>
        <taxon>Cupriavidus</taxon>
    </lineage>
</organism>
<sequence>MSFGHNPYQQENAGESGLSNPPGRPRTPAEKYDEMMRRRAYFQQRIAEYDATRVEPEEPAYVMW</sequence>
<feature type="region of interest" description="Disordered" evidence="1">
    <location>
        <begin position="1"/>
        <end position="34"/>
    </location>
</feature>
<dbReference type="OrthoDB" id="9877019at2"/>
<gene>
    <name evidence="2" type="ORF">C7419_1012890</name>
</gene>
<dbReference type="Proteomes" id="UP000245754">
    <property type="component" value="Unassembled WGS sequence"/>
</dbReference>
<protein>
    <submittedName>
        <fullName evidence="2">Uncharacterized protein</fullName>
    </submittedName>
</protein>
<reference evidence="2 3" key="1">
    <citation type="submission" date="2018-05" db="EMBL/GenBank/DDBJ databases">
        <title>Genomic Encyclopedia of Type Strains, Phase IV (KMG-V): Genome sequencing to study the core and pangenomes of soil and plant-associated prokaryotes.</title>
        <authorList>
            <person name="Whitman W."/>
        </authorList>
    </citation>
    <scope>NUCLEOTIDE SEQUENCE [LARGE SCALE GENOMIC DNA]</scope>
    <source>
        <strain evidence="2 3">SLV-132</strain>
    </source>
</reference>
<dbReference type="AlphaFoldDB" id="A0A316F233"/>
<feature type="compositionally biased region" description="Polar residues" evidence="1">
    <location>
        <begin position="7"/>
        <end position="19"/>
    </location>
</feature>
<accession>A0A316F233</accession>
<dbReference type="RefSeq" id="WP_146208425.1">
    <property type="nucleotide sequence ID" value="NZ_QGGT01000001.1"/>
</dbReference>
<evidence type="ECO:0000313" key="3">
    <source>
        <dbReference type="Proteomes" id="UP000245754"/>
    </source>
</evidence>
<name>A0A316F233_9BURK</name>
<keyword evidence="3" id="KW-1185">Reference proteome</keyword>
<evidence type="ECO:0000256" key="1">
    <source>
        <dbReference type="SAM" id="MobiDB-lite"/>
    </source>
</evidence>
<comment type="caution">
    <text evidence="2">The sequence shown here is derived from an EMBL/GenBank/DDBJ whole genome shotgun (WGS) entry which is preliminary data.</text>
</comment>